<name>A0A0N4ZT60_PARTI</name>
<organism evidence="1 2">
    <name type="scientific">Parastrongyloides trichosuri</name>
    <name type="common">Possum-specific nematode worm</name>
    <dbReference type="NCBI Taxonomy" id="131310"/>
    <lineage>
        <taxon>Eukaryota</taxon>
        <taxon>Metazoa</taxon>
        <taxon>Ecdysozoa</taxon>
        <taxon>Nematoda</taxon>
        <taxon>Chromadorea</taxon>
        <taxon>Rhabditida</taxon>
        <taxon>Tylenchina</taxon>
        <taxon>Panagrolaimomorpha</taxon>
        <taxon>Strongyloidoidea</taxon>
        <taxon>Strongyloididae</taxon>
        <taxon>Parastrongyloides</taxon>
    </lineage>
</organism>
<evidence type="ECO:0000313" key="2">
    <source>
        <dbReference type="WBParaSite" id="PTRK_0001169100.1"/>
    </source>
</evidence>
<dbReference type="Proteomes" id="UP000038045">
    <property type="component" value="Unplaced"/>
</dbReference>
<dbReference type="AlphaFoldDB" id="A0A0N4ZT60"/>
<reference evidence="2" key="1">
    <citation type="submission" date="2017-02" db="UniProtKB">
        <authorList>
            <consortium name="WormBaseParasite"/>
        </authorList>
    </citation>
    <scope>IDENTIFICATION</scope>
</reference>
<sequence>MYGNKAENLIKTKYEIINNTSPPCQTFVLKCKNGNTISLVDVFIKFKETNKLESSSKKELKKNKFNAHIFVLEGLTKKSMYQNFPKMIEYLVKKGNTFIMNKYSAINNMTIGNSYAMFLNMSINVVRNLKKRSDIKKPDINIYDCKKSYFDKTFIGDIFYKNNYVSLLAENNYYSIFKNTKCIHQIQPSFNYSSFPYGKLISFLTNHDSEYRSTYTGQCKASFYDLLVYNQDFLKYNINKPMFSINWFSEFLNKDKDSFERSDLALTEYFITNSDIFDDSFVFVITDRGGTIDDNDEKIFKTIDDINPFMLVSIPSNFDKTHELFKNIKYNSENTNISSFDIYASLYDIAENIFVNSFDGESDLLLNSLKSKSIFRSIPNRSCFNMGIDHYSCMDSYVFKTILYLPEEVLLTFQNVMLKSLNNKLKEGKIESYCYKLQLKTNVPLKISYALNEDNNIFWKITITVEPGDGIFTAIFDDNLDLFYEDIKRQNSLNTKNNTNCFVKGKYAQYCECNKEAFLKRNKKKSLKKKIIPKHKT</sequence>
<dbReference type="PANTHER" id="PTHR10974:SF75">
    <property type="entry name" value="SULFATASE DOMAIN-CONTAINING PROTEIN"/>
    <property type="match status" value="1"/>
</dbReference>
<protein>
    <submittedName>
        <fullName evidence="2">VWFA domain-containing protein</fullName>
    </submittedName>
</protein>
<proteinExistence type="predicted"/>
<dbReference type="PANTHER" id="PTHR10974">
    <property type="entry name" value="FI08016P-RELATED"/>
    <property type="match status" value="1"/>
</dbReference>
<dbReference type="InterPro" id="IPR004245">
    <property type="entry name" value="DUF229"/>
</dbReference>
<dbReference type="Pfam" id="PF02995">
    <property type="entry name" value="DUF229"/>
    <property type="match status" value="1"/>
</dbReference>
<dbReference type="GO" id="GO:0005615">
    <property type="term" value="C:extracellular space"/>
    <property type="evidence" value="ECO:0007669"/>
    <property type="project" value="TreeGrafter"/>
</dbReference>
<evidence type="ECO:0000313" key="1">
    <source>
        <dbReference type="Proteomes" id="UP000038045"/>
    </source>
</evidence>
<accession>A0A0N4ZT60</accession>
<keyword evidence="1" id="KW-1185">Reference proteome</keyword>
<dbReference type="WBParaSite" id="PTRK_0001169100.1">
    <property type="protein sequence ID" value="PTRK_0001169100.1"/>
    <property type="gene ID" value="PTRK_0001169100"/>
</dbReference>